<reference evidence="2 3" key="1">
    <citation type="journal article" date="2019" name="Nat. Ecol. Evol.">
        <title>Megaphylogeny resolves global patterns of mushroom evolution.</title>
        <authorList>
            <person name="Varga T."/>
            <person name="Krizsan K."/>
            <person name="Foldi C."/>
            <person name="Dima B."/>
            <person name="Sanchez-Garcia M."/>
            <person name="Sanchez-Ramirez S."/>
            <person name="Szollosi G.J."/>
            <person name="Szarkandi J.G."/>
            <person name="Papp V."/>
            <person name="Albert L."/>
            <person name="Andreopoulos W."/>
            <person name="Angelini C."/>
            <person name="Antonin V."/>
            <person name="Barry K.W."/>
            <person name="Bougher N.L."/>
            <person name="Buchanan P."/>
            <person name="Buyck B."/>
            <person name="Bense V."/>
            <person name="Catcheside P."/>
            <person name="Chovatia M."/>
            <person name="Cooper J."/>
            <person name="Damon W."/>
            <person name="Desjardin D."/>
            <person name="Finy P."/>
            <person name="Geml J."/>
            <person name="Haridas S."/>
            <person name="Hughes K."/>
            <person name="Justo A."/>
            <person name="Karasinski D."/>
            <person name="Kautmanova I."/>
            <person name="Kiss B."/>
            <person name="Kocsube S."/>
            <person name="Kotiranta H."/>
            <person name="LaButti K.M."/>
            <person name="Lechner B.E."/>
            <person name="Liimatainen K."/>
            <person name="Lipzen A."/>
            <person name="Lukacs Z."/>
            <person name="Mihaltcheva S."/>
            <person name="Morgado L.N."/>
            <person name="Niskanen T."/>
            <person name="Noordeloos M.E."/>
            <person name="Ohm R.A."/>
            <person name="Ortiz-Santana B."/>
            <person name="Ovrebo C."/>
            <person name="Racz N."/>
            <person name="Riley R."/>
            <person name="Savchenko A."/>
            <person name="Shiryaev A."/>
            <person name="Soop K."/>
            <person name="Spirin V."/>
            <person name="Szebenyi C."/>
            <person name="Tomsovsky M."/>
            <person name="Tulloss R.E."/>
            <person name="Uehling J."/>
            <person name="Grigoriev I.V."/>
            <person name="Vagvolgyi C."/>
            <person name="Papp T."/>
            <person name="Martin F.M."/>
            <person name="Miettinen O."/>
            <person name="Hibbett D.S."/>
            <person name="Nagy L.G."/>
        </authorList>
    </citation>
    <scope>NUCLEOTIDE SEQUENCE [LARGE SCALE GENOMIC DNA]</scope>
    <source>
        <strain evidence="2 3">OMC1185</strain>
    </source>
</reference>
<keyword evidence="3" id="KW-1185">Reference proteome</keyword>
<gene>
    <name evidence="2" type="ORF">OE88DRAFT_1665413</name>
</gene>
<dbReference type="Proteomes" id="UP000305948">
    <property type="component" value="Unassembled WGS sequence"/>
</dbReference>
<name>A0A5C3MRZ0_9AGAM</name>
<sequence length="325" mass="35676">MTNNPFIDQAQSAYSRFPDISSPGPQLQSQYTSWAQPQSTPAPGFGYQPTGYVSSPYQQAPQSQSWGYAQANGAAGYGGPASPGLAPQMTAMPYQDPSMFQQQQQMGYGMAQQQQPQFTGYPGGAGSYMYQPGYNNTPQQQQQSQPTQTPGYLSEFDPYADVGRGWQGQGQGQGQAGGQPATPGHTRSSSSSSASGWKATHPREYIRQNKPQLESWDSYAWKQLENACDVLKEAWAERKKELEERIRQLGYGGGGWYGVDQERIRLQDLSKEADGHFGAIAASAFQLREVFSGYRQSSDPASRQRVREAVNAAVASMPDWPSKVY</sequence>
<accession>A0A5C3MRZ0</accession>
<evidence type="ECO:0000313" key="3">
    <source>
        <dbReference type="Proteomes" id="UP000305948"/>
    </source>
</evidence>
<evidence type="ECO:0000313" key="2">
    <source>
        <dbReference type="EMBL" id="TFK47800.1"/>
    </source>
</evidence>
<feature type="compositionally biased region" description="Low complexity" evidence="1">
    <location>
        <begin position="101"/>
        <end position="117"/>
    </location>
</feature>
<feature type="region of interest" description="Disordered" evidence="1">
    <location>
        <begin position="1"/>
        <end position="209"/>
    </location>
</feature>
<dbReference type="EMBL" id="ML213522">
    <property type="protein sequence ID" value="TFK47800.1"/>
    <property type="molecule type" value="Genomic_DNA"/>
</dbReference>
<feature type="compositionally biased region" description="Low complexity" evidence="1">
    <location>
        <begin position="137"/>
        <end position="150"/>
    </location>
</feature>
<protein>
    <submittedName>
        <fullName evidence="2">Uncharacterized protein</fullName>
    </submittedName>
</protein>
<feature type="compositionally biased region" description="Gly residues" evidence="1">
    <location>
        <begin position="165"/>
        <end position="177"/>
    </location>
</feature>
<dbReference type="AlphaFoldDB" id="A0A5C3MRZ0"/>
<feature type="compositionally biased region" description="Low complexity" evidence="1">
    <location>
        <begin position="54"/>
        <end position="74"/>
    </location>
</feature>
<organism evidence="2 3">
    <name type="scientific">Heliocybe sulcata</name>
    <dbReference type="NCBI Taxonomy" id="5364"/>
    <lineage>
        <taxon>Eukaryota</taxon>
        <taxon>Fungi</taxon>
        <taxon>Dikarya</taxon>
        <taxon>Basidiomycota</taxon>
        <taxon>Agaricomycotina</taxon>
        <taxon>Agaricomycetes</taxon>
        <taxon>Gloeophyllales</taxon>
        <taxon>Gloeophyllaceae</taxon>
        <taxon>Heliocybe</taxon>
    </lineage>
</organism>
<evidence type="ECO:0000256" key="1">
    <source>
        <dbReference type="SAM" id="MobiDB-lite"/>
    </source>
</evidence>
<dbReference type="OrthoDB" id="3253876at2759"/>
<feature type="compositionally biased region" description="Polar residues" evidence="1">
    <location>
        <begin position="23"/>
        <end position="41"/>
    </location>
</feature>
<feature type="compositionally biased region" description="Polar residues" evidence="1">
    <location>
        <begin position="1"/>
        <end position="14"/>
    </location>
</feature>
<proteinExistence type="predicted"/>
<dbReference type="STRING" id="5364.A0A5C3MRZ0"/>